<dbReference type="InterPro" id="IPR018247">
    <property type="entry name" value="EF_Hand_1_Ca_BS"/>
</dbReference>
<organism evidence="5">
    <name type="scientific">Gongylonema pulchrum</name>
    <dbReference type="NCBI Taxonomy" id="637853"/>
    <lineage>
        <taxon>Eukaryota</taxon>
        <taxon>Metazoa</taxon>
        <taxon>Ecdysozoa</taxon>
        <taxon>Nematoda</taxon>
        <taxon>Chromadorea</taxon>
        <taxon>Rhabditida</taxon>
        <taxon>Spirurina</taxon>
        <taxon>Spiruromorpha</taxon>
        <taxon>Spiruroidea</taxon>
        <taxon>Gongylonematidae</taxon>
        <taxon>Gongylonema</taxon>
    </lineage>
</organism>
<proteinExistence type="predicted"/>
<name>A0A183EPU3_9BILA</name>
<accession>A0A183EPU3</accession>
<evidence type="ECO:0000313" key="5">
    <source>
        <dbReference type="WBParaSite" id="GPUH_0002301201-mRNA-1"/>
    </source>
</evidence>
<dbReference type="InterPro" id="IPR011992">
    <property type="entry name" value="EF-hand-dom_pair"/>
</dbReference>
<dbReference type="OrthoDB" id="26525at2759"/>
<reference evidence="5" key="1">
    <citation type="submission" date="2016-06" db="UniProtKB">
        <authorList>
            <consortium name="WormBaseParasite"/>
        </authorList>
    </citation>
    <scope>IDENTIFICATION</scope>
</reference>
<dbReference type="PROSITE" id="PS00018">
    <property type="entry name" value="EF_HAND_1"/>
    <property type="match status" value="1"/>
</dbReference>
<dbReference type="PROSITE" id="PS50222">
    <property type="entry name" value="EF_HAND_2"/>
    <property type="match status" value="1"/>
</dbReference>
<sequence>MARRQDDMDPKETFNLFIVADQDKSGKLDKVELADLLRLVRLSAIKSATDHIKAIFSLSAHFWGHAKRLATGLLSRAI</sequence>
<evidence type="ECO:0000313" key="4">
    <source>
        <dbReference type="Proteomes" id="UP000271098"/>
    </source>
</evidence>
<dbReference type="InterPro" id="IPR002048">
    <property type="entry name" value="EF_hand_dom"/>
</dbReference>
<evidence type="ECO:0000259" key="2">
    <source>
        <dbReference type="PROSITE" id="PS50222"/>
    </source>
</evidence>
<dbReference type="GO" id="GO:0005509">
    <property type="term" value="F:calcium ion binding"/>
    <property type="evidence" value="ECO:0007669"/>
    <property type="project" value="InterPro"/>
</dbReference>
<keyword evidence="1" id="KW-0106">Calcium</keyword>
<dbReference type="WBParaSite" id="GPUH_0002301201-mRNA-1">
    <property type="protein sequence ID" value="GPUH_0002301201-mRNA-1"/>
    <property type="gene ID" value="GPUH_0002301201"/>
</dbReference>
<reference evidence="3 4" key="2">
    <citation type="submission" date="2018-11" db="EMBL/GenBank/DDBJ databases">
        <authorList>
            <consortium name="Pathogen Informatics"/>
        </authorList>
    </citation>
    <scope>NUCLEOTIDE SEQUENCE [LARGE SCALE GENOMIC DNA]</scope>
</reference>
<gene>
    <name evidence="3" type="ORF">GPUH_LOCUS22985</name>
</gene>
<dbReference type="EMBL" id="UYRT01096491">
    <property type="protein sequence ID" value="VDN40816.1"/>
    <property type="molecule type" value="Genomic_DNA"/>
</dbReference>
<feature type="domain" description="EF-hand" evidence="2">
    <location>
        <begin position="8"/>
        <end position="43"/>
    </location>
</feature>
<dbReference type="Proteomes" id="UP000271098">
    <property type="component" value="Unassembled WGS sequence"/>
</dbReference>
<dbReference type="AlphaFoldDB" id="A0A183EPU3"/>
<keyword evidence="4" id="KW-1185">Reference proteome</keyword>
<protein>
    <submittedName>
        <fullName evidence="5">EF-hand domain-containing protein</fullName>
    </submittedName>
</protein>
<dbReference type="SUPFAM" id="SSF47473">
    <property type="entry name" value="EF-hand"/>
    <property type="match status" value="1"/>
</dbReference>
<evidence type="ECO:0000256" key="1">
    <source>
        <dbReference type="ARBA" id="ARBA00022837"/>
    </source>
</evidence>
<evidence type="ECO:0000313" key="3">
    <source>
        <dbReference type="EMBL" id="VDN40816.1"/>
    </source>
</evidence>